<evidence type="ECO:0000313" key="2">
    <source>
        <dbReference type="EMBL" id="KAG8504361.1"/>
    </source>
</evidence>
<dbReference type="Proteomes" id="UP000700334">
    <property type="component" value="Unassembled WGS sequence"/>
</dbReference>
<organism evidence="2 3">
    <name type="scientific">Galemys pyrenaicus</name>
    <name type="common">Iberian desman</name>
    <name type="synonym">Pyrenean desman</name>
    <dbReference type="NCBI Taxonomy" id="202257"/>
    <lineage>
        <taxon>Eukaryota</taxon>
        <taxon>Metazoa</taxon>
        <taxon>Chordata</taxon>
        <taxon>Craniata</taxon>
        <taxon>Vertebrata</taxon>
        <taxon>Euteleostomi</taxon>
        <taxon>Mammalia</taxon>
        <taxon>Eutheria</taxon>
        <taxon>Laurasiatheria</taxon>
        <taxon>Eulipotyphla</taxon>
        <taxon>Talpidae</taxon>
        <taxon>Galemys</taxon>
    </lineage>
</organism>
<dbReference type="EMBL" id="JAGFMF010012294">
    <property type="protein sequence ID" value="KAG8504361.1"/>
    <property type="molecule type" value="Genomic_DNA"/>
</dbReference>
<evidence type="ECO:0000313" key="3">
    <source>
        <dbReference type="Proteomes" id="UP000700334"/>
    </source>
</evidence>
<comment type="caution">
    <text evidence="2">The sequence shown here is derived from an EMBL/GenBank/DDBJ whole genome shotgun (WGS) entry which is preliminary data.</text>
</comment>
<gene>
    <name evidence="2" type="ORF">J0S82_015077</name>
</gene>
<keyword evidence="3" id="KW-1185">Reference proteome</keyword>
<sequence length="99" mass="10950">MSRRKQAKPQHLKSDEELPPPDGAPDHGEGPWSSLNQLELRPPAQPHGQAVRVARVPSTVGSRALEIYTSKPWPEQWPHVLPPAQSSTLEVEIQKALPT</sequence>
<name>A0A8J5ZMT0_GALPY</name>
<reference evidence="2" key="1">
    <citation type="journal article" date="2021" name="Evol. Appl.">
        <title>The genome of the Pyrenean desman and the effects of bottlenecks and inbreeding on the genomic landscape of an endangered species.</title>
        <authorList>
            <person name="Escoda L."/>
            <person name="Castresana J."/>
        </authorList>
    </citation>
    <scope>NUCLEOTIDE SEQUENCE</scope>
    <source>
        <strain evidence="2">IBE-C5619</strain>
    </source>
</reference>
<accession>A0A8J5ZMT0</accession>
<evidence type="ECO:0000256" key="1">
    <source>
        <dbReference type="SAM" id="MobiDB-lite"/>
    </source>
</evidence>
<dbReference type="AlphaFoldDB" id="A0A8J5ZMT0"/>
<proteinExistence type="predicted"/>
<feature type="compositionally biased region" description="Basic residues" evidence="1">
    <location>
        <begin position="1"/>
        <end position="11"/>
    </location>
</feature>
<protein>
    <submittedName>
        <fullName evidence="2">Uncharacterized protein</fullName>
    </submittedName>
</protein>
<feature type="region of interest" description="Disordered" evidence="1">
    <location>
        <begin position="1"/>
        <end position="54"/>
    </location>
</feature>